<dbReference type="SMART" id="SM00901">
    <property type="entry name" value="FRG"/>
    <property type="match status" value="1"/>
</dbReference>
<comment type="caution">
    <text evidence="3">The sequence shown here is derived from an EMBL/GenBank/DDBJ whole genome shotgun (WGS) entry which is preliminary data.</text>
</comment>
<dbReference type="RefSeq" id="WP_188808456.1">
    <property type="nucleotide sequence ID" value="NZ_BMPU01000005.1"/>
</dbReference>
<name>A0ABQ2H9P8_9PORP</name>
<accession>A0ABQ2H9P8</accession>
<keyword evidence="4" id="KW-1185">Reference proteome</keyword>
<protein>
    <recommendedName>
        <fullName evidence="2">FRG domain-containing protein</fullName>
    </recommendedName>
</protein>
<feature type="region of interest" description="Disordered" evidence="1">
    <location>
        <begin position="1"/>
        <end position="28"/>
    </location>
</feature>
<proteinExistence type="predicted"/>
<dbReference type="EMBL" id="BMPU01000005">
    <property type="protein sequence ID" value="GGM57539.1"/>
    <property type="molecule type" value="Genomic_DNA"/>
</dbReference>
<organism evidence="3 4">
    <name type="scientific">Porphyromonas pasteri</name>
    <dbReference type="NCBI Taxonomy" id="1583331"/>
    <lineage>
        <taxon>Bacteria</taxon>
        <taxon>Pseudomonadati</taxon>
        <taxon>Bacteroidota</taxon>
        <taxon>Bacteroidia</taxon>
        <taxon>Bacteroidales</taxon>
        <taxon>Porphyromonadaceae</taxon>
        <taxon>Porphyromonas</taxon>
    </lineage>
</organism>
<sequence length="528" mass="57683">MSQDNHPHDTAPTPNPNSVGREKGGNNEVHSVSDFIEKITPILEECNGSEIFYRGHADISWKLQPSIFRKSNKEEKEDQSNGIRKEHLLFRDMVAHTPQSFSICKSALDYLVQMQHYELPTRLLDVSTNPLVALYFACQPTKDDALAGALHGATVGEKLFREAQKVACTILSVLQGEVPTDTIVAEVAQTIIEAIPSVDVEPVKGAIMKTILPDAISCSTDISADQKILEVVVGSLAEAATAATTVYSRSLIPLVSALIVVLSAPGPTSEYSDVFSRIAAVTGALAGAGVGAGGGRNATSVTFAAEGIDALFANKQLNDQVKFAILRTALSGEGIGAEEGVKAMARDGAVYLFSIPEDRTKHYDSDTVSVLANLAKCSDREIDIYTEQTKGVVKAKVLEQFNKRAGIQILLRQIKEEKPYFDPLIRPNDLSSIFLVKAKYGNPRIINQAGAFFIFGLGLIPSAEGRGGRLTKRVDHEIPSDWIRYKFIIPKEKKPDILDELARMGITESYLFPEMDKYAKELKKKYEL</sequence>
<evidence type="ECO:0000313" key="3">
    <source>
        <dbReference type="EMBL" id="GGM57539.1"/>
    </source>
</evidence>
<dbReference type="Proteomes" id="UP000653477">
    <property type="component" value="Unassembled WGS sequence"/>
</dbReference>
<evidence type="ECO:0000259" key="2">
    <source>
        <dbReference type="SMART" id="SM00901"/>
    </source>
</evidence>
<reference evidence="4" key="1">
    <citation type="journal article" date="2019" name="Int. J. Syst. Evol. Microbiol.">
        <title>The Global Catalogue of Microorganisms (GCM) 10K type strain sequencing project: providing services to taxonomists for standard genome sequencing and annotation.</title>
        <authorList>
            <consortium name="The Broad Institute Genomics Platform"/>
            <consortium name="The Broad Institute Genome Sequencing Center for Infectious Disease"/>
            <person name="Wu L."/>
            <person name="Ma J."/>
        </authorList>
    </citation>
    <scope>NUCLEOTIDE SEQUENCE [LARGE SCALE GENOMIC DNA]</scope>
    <source>
        <strain evidence="4">JCM 30531</strain>
    </source>
</reference>
<feature type="domain" description="FRG" evidence="2">
    <location>
        <begin position="47"/>
        <end position="151"/>
    </location>
</feature>
<evidence type="ECO:0000313" key="4">
    <source>
        <dbReference type="Proteomes" id="UP000653477"/>
    </source>
</evidence>
<gene>
    <name evidence="3" type="ORF">GCM10007088_15650</name>
</gene>
<dbReference type="InterPro" id="IPR014966">
    <property type="entry name" value="FRG-dom"/>
</dbReference>
<dbReference type="Pfam" id="PF08867">
    <property type="entry name" value="FRG"/>
    <property type="match status" value="1"/>
</dbReference>
<evidence type="ECO:0000256" key="1">
    <source>
        <dbReference type="SAM" id="MobiDB-lite"/>
    </source>
</evidence>